<evidence type="ECO:0000313" key="4">
    <source>
        <dbReference type="EMBL" id="RHZ77438.1"/>
    </source>
</evidence>
<dbReference type="InterPro" id="IPR018828">
    <property type="entry name" value="RRG7"/>
</dbReference>
<dbReference type="GO" id="GO:0003677">
    <property type="term" value="F:DNA binding"/>
    <property type="evidence" value="ECO:0007669"/>
    <property type="project" value="InterPro"/>
</dbReference>
<dbReference type="Gene3D" id="3.40.1350.10">
    <property type="match status" value="1"/>
</dbReference>
<dbReference type="InterPro" id="IPR007560">
    <property type="entry name" value="Restrct_endonuc_IV_Mrr"/>
</dbReference>
<dbReference type="PANTHER" id="PTHR28133:SF1">
    <property type="entry name" value="REQUIRED FOR RESPIRATORY GROWTH PROTEIN 7, MITOCHONDRIAL"/>
    <property type="match status" value="1"/>
</dbReference>
<dbReference type="InterPro" id="IPR011856">
    <property type="entry name" value="tRNA_endonuc-like_dom_sf"/>
</dbReference>
<reference evidence="4 5" key="1">
    <citation type="submission" date="2018-08" db="EMBL/GenBank/DDBJ databases">
        <title>Genome and evolution of the arbuscular mycorrhizal fungus Diversispora epigaea (formerly Glomus versiforme) and its bacterial endosymbionts.</title>
        <authorList>
            <person name="Sun X."/>
            <person name="Fei Z."/>
            <person name="Harrison M."/>
        </authorList>
    </citation>
    <scope>NUCLEOTIDE SEQUENCE [LARGE SCALE GENOMIC DNA]</scope>
    <source>
        <strain evidence="4 5">IT104</strain>
    </source>
</reference>
<name>A0A397IT10_9GLOM</name>
<evidence type="ECO:0000259" key="3">
    <source>
        <dbReference type="Pfam" id="PF04471"/>
    </source>
</evidence>
<feature type="domain" description="Restriction endonuclease type IV Mrr" evidence="3">
    <location>
        <begin position="15"/>
        <end position="121"/>
    </location>
</feature>
<keyword evidence="5" id="KW-1185">Reference proteome</keyword>
<keyword evidence="2" id="KW-0496">Mitochondrion</keyword>
<dbReference type="GO" id="GO:0009307">
    <property type="term" value="P:DNA restriction-modification system"/>
    <property type="evidence" value="ECO:0007669"/>
    <property type="project" value="InterPro"/>
</dbReference>
<comment type="caution">
    <text evidence="4">The sequence shown here is derived from an EMBL/GenBank/DDBJ whole genome shotgun (WGS) entry which is preliminary data.</text>
</comment>
<evidence type="ECO:0000256" key="2">
    <source>
        <dbReference type="ARBA" id="ARBA00023128"/>
    </source>
</evidence>
<dbReference type="GO" id="GO:0005739">
    <property type="term" value="C:mitochondrion"/>
    <property type="evidence" value="ECO:0007669"/>
    <property type="project" value="UniProtKB-SubCell"/>
</dbReference>
<comment type="subcellular location">
    <subcellularLocation>
        <location evidence="1">Mitochondrion</location>
    </subcellularLocation>
</comment>
<dbReference type="GO" id="GO:0006302">
    <property type="term" value="P:double-strand break repair"/>
    <property type="evidence" value="ECO:0007669"/>
    <property type="project" value="UniProtKB-ARBA"/>
</dbReference>
<dbReference type="Pfam" id="PF04471">
    <property type="entry name" value="Mrr_cat"/>
    <property type="match status" value="1"/>
</dbReference>
<dbReference type="GO" id="GO:0004519">
    <property type="term" value="F:endonuclease activity"/>
    <property type="evidence" value="ECO:0007669"/>
    <property type="project" value="InterPro"/>
</dbReference>
<gene>
    <name evidence="4" type="ORF">Glove_178g26</name>
</gene>
<accession>A0A397IT10</accession>
<protein>
    <recommendedName>
        <fullName evidence="3">Restriction endonuclease type IV Mrr domain-containing protein</fullName>
    </recommendedName>
</protein>
<dbReference type="PANTHER" id="PTHR28133">
    <property type="entry name" value="REQUIRED FOR RESPIRATORY GROWTH PROTEIN 7, MITOCHONDRIAL"/>
    <property type="match status" value="1"/>
</dbReference>
<dbReference type="AlphaFoldDB" id="A0A397IT10"/>
<proteinExistence type="predicted"/>
<dbReference type="OrthoDB" id="20734at2759"/>
<organism evidence="4 5">
    <name type="scientific">Diversispora epigaea</name>
    <dbReference type="NCBI Taxonomy" id="1348612"/>
    <lineage>
        <taxon>Eukaryota</taxon>
        <taxon>Fungi</taxon>
        <taxon>Fungi incertae sedis</taxon>
        <taxon>Mucoromycota</taxon>
        <taxon>Glomeromycotina</taxon>
        <taxon>Glomeromycetes</taxon>
        <taxon>Diversisporales</taxon>
        <taxon>Diversisporaceae</taxon>
        <taxon>Diversispora</taxon>
    </lineage>
</organism>
<sequence>MTKFQQEEISPVQKGKNFEMKIEKLLTDANIKCEITGGPGDKGIDIKGMKKGVKFIIECKNWRTKNIDRSIINQIEGVLSRQSNGTIGIVAAPSMNRYTPGAKETARTSIYNVILVDVNNIVIELNEIINKRYITQIYYFYYCPTISAPSVSPPVVSPSSQLNISIEESNNDILDTVSSINEMSLDSDNFKNLPPVSKIFYQYESDSNYVKKSDTNMRNTLEKFEPKSLTLQDNIEEFKVEIKEFLNEAYIDLMTLVTKYNLSNKAGNSIIKFFNRHSDLSQSSLPKNIETD</sequence>
<dbReference type="Proteomes" id="UP000266861">
    <property type="component" value="Unassembled WGS sequence"/>
</dbReference>
<dbReference type="InterPro" id="IPR011335">
    <property type="entry name" value="Restrct_endonuc-II-like"/>
</dbReference>
<evidence type="ECO:0000256" key="1">
    <source>
        <dbReference type="ARBA" id="ARBA00004173"/>
    </source>
</evidence>
<dbReference type="SUPFAM" id="SSF52980">
    <property type="entry name" value="Restriction endonuclease-like"/>
    <property type="match status" value="1"/>
</dbReference>
<dbReference type="EMBL" id="PQFF01000168">
    <property type="protein sequence ID" value="RHZ77438.1"/>
    <property type="molecule type" value="Genomic_DNA"/>
</dbReference>
<evidence type="ECO:0000313" key="5">
    <source>
        <dbReference type="Proteomes" id="UP000266861"/>
    </source>
</evidence>